<keyword evidence="3 5" id="KW-0808">Transferase</keyword>
<dbReference type="Proteomes" id="UP000058020">
    <property type="component" value="Chromosome"/>
</dbReference>
<dbReference type="OrthoDB" id="9785673at2"/>
<dbReference type="FunFam" id="3.40.1280.10:FF:000008">
    <property type="entry name" value="Group 3 RNA methyltransferase TrmH"/>
    <property type="match status" value="1"/>
</dbReference>
<dbReference type="InterPro" id="IPR029064">
    <property type="entry name" value="Ribosomal_eL30-like_sf"/>
</dbReference>
<reference evidence="5 6" key="1">
    <citation type="journal article" date="2015" name="Genome Announc.">
        <title>Genome Sequence of 'Candidatus Thioglobus autotrophica' Strain EF1, a Chemoautotroph from the SUP05 Clade of Marine Gammaproteobacteria.</title>
        <authorList>
            <person name="Shah V."/>
            <person name="Morris R.M."/>
        </authorList>
    </citation>
    <scope>NUCLEOTIDE SEQUENCE [LARGE SCALE GENOMIC DNA]</scope>
    <source>
        <strain evidence="5 6">EF1</strain>
    </source>
</reference>
<evidence type="ECO:0000259" key="4">
    <source>
        <dbReference type="SMART" id="SM00967"/>
    </source>
</evidence>
<dbReference type="GO" id="GO:0070039">
    <property type="term" value="F:rRNA (guanosine-2'-O-)-methyltransferase activity"/>
    <property type="evidence" value="ECO:0007669"/>
    <property type="project" value="TreeGrafter"/>
</dbReference>
<dbReference type="Gene3D" id="3.30.1330.30">
    <property type="match status" value="1"/>
</dbReference>
<dbReference type="Gene3D" id="3.40.1280.10">
    <property type="match status" value="1"/>
</dbReference>
<name>A0A0M3TUE8_9GAMM</name>
<dbReference type="GO" id="GO:0003723">
    <property type="term" value="F:RNA binding"/>
    <property type="evidence" value="ECO:0007669"/>
    <property type="project" value="InterPro"/>
</dbReference>
<organism evidence="5 6">
    <name type="scientific">Candidatus Thioglobus autotrophicus</name>
    <dbReference type="NCBI Taxonomy" id="1705394"/>
    <lineage>
        <taxon>Bacteria</taxon>
        <taxon>Pseudomonadati</taxon>
        <taxon>Pseudomonadota</taxon>
        <taxon>Gammaproteobacteria</taxon>
        <taxon>Candidatus Pseudothioglobaceae</taxon>
        <taxon>Candidatus Thioglobus</taxon>
    </lineage>
</organism>
<accession>A0A0M3TUE8</accession>
<dbReference type="SMART" id="SM00967">
    <property type="entry name" value="SpoU_sub_bind"/>
    <property type="match status" value="1"/>
</dbReference>
<evidence type="ECO:0000256" key="1">
    <source>
        <dbReference type="ARBA" id="ARBA00007228"/>
    </source>
</evidence>
<sequence>MSKTIVIFGFHAIQAQLDSTPEGFVKVLTLDNRNDKRVNQITSQLHQLGIQTHKSTKQQLDKLSKNQTHQGVVAEILLPTLPNQDELIGFVSRLETPPLILILDSIQDPRNLGACLRSANAAGVDCVVINKDGSAPINALVHKTSAGALNQLKIFQVTNLARTIKALQQENIWVVGLDGSTDTSIYQIDLTTPTALIMGTEGKGLRQLTKQSCDQLALIPMQGNVESLNVSVATGISLFEASRQRLV</sequence>
<dbReference type="PANTHER" id="PTHR46429">
    <property type="entry name" value="23S RRNA (GUANOSINE-2'-O-)-METHYLTRANSFERASE RLMB"/>
    <property type="match status" value="1"/>
</dbReference>
<dbReference type="KEGG" id="tho:SP60_07990"/>
<keyword evidence="2 5" id="KW-0489">Methyltransferase</keyword>
<dbReference type="GO" id="GO:0005829">
    <property type="term" value="C:cytosol"/>
    <property type="evidence" value="ECO:0007669"/>
    <property type="project" value="TreeGrafter"/>
</dbReference>
<gene>
    <name evidence="5" type="ORF">SP60_07990</name>
</gene>
<evidence type="ECO:0000256" key="3">
    <source>
        <dbReference type="ARBA" id="ARBA00022679"/>
    </source>
</evidence>
<dbReference type="Pfam" id="PF08032">
    <property type="entry name" value="SpoU_sub_bind"/>
    <property type="match status" value="1"/>
</dbReference>
<evidence type="ECO:0000313" key="5">
    <source>
        <dbReference type="EMBL" id="ALE53131.1"/>
    </source>
</evidence>
<dbReference type="CDD" id="cd18103">
    <property type="entry name" value="SpoU-like_RlmB"/>
    <property type="match status" value="1"/>
</dbReference>
<dbReference type="InterPro" id="IPR004441">
    <property type="entry name" value="rRNA_MeTrfase_TrmH"/>
</dbReference>
<evidence type="ECO:0000313" key="6">
    <source>
        <dbReference type="Proteomes" id="UP000058020"/>
    </source>
</evidence>
<dbReference type="EMBL" id="CP010552">
    <property type="protein sequence ID" value="ALE53131.1"/>
    <property type="molecule type" value="Genomic_DNA"/>
</dbReference>
<proteinExistence type="inferred from homology"/>
<dbReference type="InterPro" id="IPR029028">
    <property type="entry name" value="Alpha/beta_knot_MTases"/>
</dbReference>
<dbReference type="PATRIC" id="fig|1705394.5.peg.1598"/>
<dbReference type="STRING" id="1705394.SP60_07990"/>
<protein>
    <submittedName>
        <fullName evidence="5">RNA methyltransferase</fullName>
    </submittedName>
</protein>
<dbReference type="RefSeq" id="WP_053952128.1">
    <property type="nucleotide sequence ID" value="NZ_CP010552.1"/>
</dbReference>
<dbReference type="NCBIfam" id="TIGR00186">
    <property type="entry name" value="rRNA_methyl_3"/>
    <property type="match status" value="1"/>
</dbReference>
<dbReference type="SUPFAM" id="SSF55315">
    <property type="entry name" value="L30e-like"/>
    <property type="match status" value="1"/>
</dbReference>
<dbReference type="InterPro" id="IPR029026">
    <property type="entry name" value="tRNA_m1G_MTases_N"/>
</dbReference>
<feature type="domain" description="RNA 2-O ribose methyltransferase substrate binding" evidence="4">
    <location>
        <begin position="6"/>
        <end position="82"/>
    </location>
</feature>
<dbReference type="PANTHER" id="PTHR46429:SF1">
    <property type="entry name" value="23S RRNA (GUANOSINE-2'-O-)-METHYLTRANSFERASE RLMB"/>
    <property type="match status" value="1"/>
</dbReference>
<dbReference type="InterPro" id="IPR001537">
    <property type="entry name" value="SpoU_MeTrfase"/>
</dbReference>
<dbReference type="InterPro" id="IPR013123">
    <property type="entry name" value="SpoU_subst-bd"/>
</dbReference>
<dbReference type="AlphaFoldDB" id="A0A0M3TUE8"/>
<keyword evidence="6" id="KW-1185">Reference proteome</keyword>
<comment type="similarity">
    <text evidence="1">Belongs to the class IV-like SAM-binding methyltransferase superfamily. RNA methyltransferase TrmH family.</text>
</comment>
<dbReference type="Pfam" id="PF00588">
    <property type="entry name" value="SpoU_methylase"/>
    <property type="match status" value="1"/>
</dbReference>
<evidence type="ECO:0000256" key="2">
    <source>
        <dbReference type="ARBA" id="ARBA00022603"/>
    </source>
</evidence>
<dbReference type="SUPFAM" id="SSF75217">
    <property type="entry name" value="alpha/beta knot"/>
    <property type="match status" value="1"/>
</dbReference>